<protein>
    <submittedName>
        <fullName evidence="1">Uncharacterized protein</fullName>
    </submittedName>
</protein>
<reference evidence="1" key="1">
    <citation type="journal article" date="2023" name="Science">
        <title>Genome structures resolve the early diversification of teleost fishes.</title>
        <authorList>
            <person name="Parey E."/>
            <person name="Louis A."/>
            <person name="Montfort J."/>
            <person name="Bouchez O."/>
            <person name="Roques C."/>
            <person name="Iampietro C."/>
            <person name="Lluch J."/>
            <person name="Castinel A."/>
            <person name="Donnadieu C."/>
            <person name="Desvignes T."/>
            <person name="Floi Bucao C."/>
            <person name="Jouanno E."/>
            <person name="Wen M."/>
            <person name="Mejri S."/>
            <person name="Dirks R."/>
            <person name="Jansen H."/>
            <person name="Henkel C."/>
            <person name="Chen W.J."/>
            <person name="Zahm M."/>
            <person name="Cabau C."/>
            <person name="Klopp C."/>
            <person name="Thompson A.W."/>
            <person name="Robinson-Rechavi M."/>
            <person name="Braasch I."/>
            <person name="Lecointre G."/>
            <person name="Bobe J."/>
            <person name="Postlethwait J.H."/>
            <person name="Berthelot C."/>
            <person name="Roest Crollius H."/>
            <person name="Guiguen Y."/>
        </authorList>
    </citation>
    <scope>NUCLEOTIDE SEQUENCE</scope>
    <source>
        <strain evidence="1">WJC10195</strain>
    </source>
</reference>
<gene>
    <name evidence="1" type="ORF">SKAU_G00305510</name>
</gene>
<evidence type="ECO:0000313" key="1">
    <source>
        <dbReference type="EMBL" id="KAJ8343222.1"/>
    </source>
</evidence>
<dbReference type="EMBL" id="JAINUF010000013">
    <property type="protein sequence ID" value="KAJ8343222.1"/>
    <property type="molecule type" value="Genomic_DNA"/>
</dbReference>
<evidence type="ECO:0000313" key="2">
    <source>
        <dbReference type="Proteomes" id="UP001152622"/>
    </source>
</evidence>
<dbReference type="Proteomes" id="UP001152622">
    <property type="component" value="Chromosome 13"/>
</dbReference>
<proteinExistence type="predicted"/>
<sequence>MKRTWRELVEIGRSRPRGGLTGVANSPFLESGVMERALCRINRVSNPLRPGPQNRCRTLTSPPKNMSFFLISVCGIESAYMHMHVYIPACAIRAVSNRGVLPIPPPPPVLKQEEGCTPGDGIGGFVLQKATELQRRLHYKVTVTSRFPETNQTAESALRGTFICALHLIPAQ</sequence>
<name>A0A9Q1EQP0_SYNKA</name>
<accession>A0A9Q1EQP0</accession>
<dbReference type="AlphaFoldDB" id="A0A9Q1EQP0"/>
<keyword evidence="2" id="KW-1185">Reference proteome</keyword>
<organism evidence="1 2">
    <name type="scientific">Synaphobranchus kaupii</name>
    <name type="common">Kaup's arrowtooth eel</name>
    <dbReference type="NCBI Taxonomy" id="118154"/>
    <lineage>
        <taxon>Eukaryota</taxon>
        <taxon>Metazoa</taxon>
        <taxon>Chordata</taxon>
        <taxon>Craniata</taxon>
        <taxon>Vertebrata</taxon>
        <taxon>Euteleostomi</taxon>
        <taxon>Actinopterygii</taxon>
        <taxon>Neopterygii</taxon>
        <taxon>Teleostei</taxon>
        <taxon>Anguilliformes</taxon>
        <taxon>Synaphobranchidae</taxon>
        <taxon>Synaphobranchus</taxon>
    </lineage>
</organism>
<comment type="caution">
    <text evidence="1">The sequence shown here is derived from an EMBL/GenBank/DDBJ whole genome shotgun (WGS) entry which is preliminary data.</text>
</comment>